<accession>A0A0G0K549</accession>
<dbReference type="InterPro" id="IPR038695">
    <property type="entry name" value="Saro_0823-like_sf"/>
</dbReference>
<dbReference type="PANTHER" id="PTHR37953:SF1">
    <property type="entry name" value="UPF0127 PROTEIN MJ1496"/>
    <property type="match status" value="1"/>
</dbReference>
<evidence type="ECO:0000313" key="3">
    <source>
        <dbReference type="Proteomes" id="UP000034852"/>
    </source>
</evidence>
<sequence length="184" mass="21262">MPANNSTKQNKTKLLFLVILLPIIILVFICSLVFGLAAENRWGSVNLIDELFQNNDNQLSDQTITATIKGNDDINLNLEIADSPKEHSQGLMYRHEMPENNGMIFVFDNNDYREFWMKNTYLSLDMAFLDENKQIINIFANTEPLDTEKTYPSTKPARYVIETNAGWFTENDVEEGDYFEFNID</sequence>
<keyword evidence="1" id="KW-0472">Membrane</keyword>
<dbReference type="PANTHER" id="PTHR37953">
    <property type="entry name" value="UPF0127 PROTEIN MJ1496"/>
    <property type="match status" value="1"/>
</dbReference>
<evidence type="ECO:0000256" key="1">
    <source>
        <dbReference type="SAM" id="Phobius"/>
    </source>
</evidence>
<evidence type="ECO:0008006" key="4">
    <source>
        <dbReference type="Google" id="ProtNLM"/>
    </source>
</evidence>
<dbReference type="Pfam" id="PF02643">
    <property type="entry name" value="DUF192"/>
    <property type="match status" value="1"/>
</dbReference>
<organism evidence="2 3">
    <name type="scientific">candidate division WS6 bacterium GW2011_GWA2_37_6</name>
    <dbReference type="NCBI Taxonomy" id="1619087"/>
    <lineage>
        <taxon>Bacteria</taxon>
        <taxon>Candidatus Dojkabacteria</taxon>
    </lineage>
</organism>
<feature type="transmembrane region" description="Helical" evidence="1">
    <location>
        <begin position="14"/>
        <end position="38"/>
    </location>
</feature>
<protein>
    <recommendedName>
        <fullName evidence="4">DUF192 domain-containing protein</fullName>
    </recommendedName>
</protein>
<proteinExistence type="predicted"/>
<gene>
    <name evidence="2" type="ORF">US52_C0016G0008</name>
</gene>
<comment type="caution">
    <text evidence="2">The sequence shown here is derived from an EMBL/GenBank/DDBJ whole genome shotgun (WGS) entry which is preliminary data.</text>
</comment>
<keyword evidence="1" id="KW-1133">Transmembrane helix</keyword>
<evidence type="ECO:0000313" key="2">
    <source>
        <dbReference type="EMBL" id="KKQ35756.1"/>
    </source>
</evidence>
<dbReference type="InterPro" id="IPR003795">
    <property type="entry name" value="DUF192"/>
</dbReference>
<dbReference type="Proteomes" id="UP000034852">
    <property type="component" value="Unassembled WGS sequence"/>
</dbReference>
<dbReference type="Gene3D" id="2.60.120.1140">
    <property type="entry name" value="Protein of unknown function DUF192"/>
    <property type="match status" value="1"/>
</dbReference>
<keyword evidence="1" id="KW-0812">Transmembrane</keyword>
<name>A0A0G0K549_9BACT</name>
<reference evidence="2 3" key="1">
    <citation type="journal article" date="2015" name="Nature">
        <title>rRNA introns, odd ribosomes, and small enigmatic genomes across a large radiation of phyla.</title>
        <authorList>
            <person name="Brown C.T."/>
            <person name="Hug L.A."/>
            <person name="Thomas B.C."/>
            <person name="Sharon I."/>
            <person name="Castelle C.J."/>
            <person name="Singh A."/>
            <person name="Wilkins M.J."/>
            <person name="Williams K.H."/>
            <person name="Banfield J.F."/>
        </authorList>
    </citation>
    <scope>NUCLEOTIDE SEQUENCE [LARGE SCALE GENOMIC DNA]</scope>
</reference>
<dbReference type="EMBL" id="LBTH01000016">
    <property type="protein sequence ID" value="KKQ35756.1"/>
    <property type="molecule type" value="Genomic_DNA"/>
</dbReference>
<dbReference type="AlphaFoldDB" id="A0A0G0K549"/>